<dbReference type="Gene3D" id="3.40.50.620">
    <property type="entry name" value="HUPs"/>
    <property type="match status" value="1"/>
</dbReference>
<protein>
    <recommendedName>
        <fullName evidence="2">tRNA 2-thiouridine(34) synthase MnmA</fullName>
    </recommendedName>
</protein>
<dbReference type="Pfam" id="PF03054">
    <property type="entry name" value="tRNA_Me_trans"/>
    <property type="match status" value="1"/>
</dbReference>
<dbReference type="PANTHER" id="PTHR11933">
    <property type="entry name" value="TRNA 5-METHYLAMINOMETHYL-2-THIOURIDYLATE -METHYLTRANSFERASE"/>
    <property type="match status" value="1"/>
</dbReference>
<dbReference type="PANTHER" id="PTHR11933:SF5">
    <property type="entry name" value="MITOCHONDRIAL TRNA-SPECIFIC 2-THIOURIDYLASE 1"/>
    <property type="match status" value="1"/>
</dbReference>
<reference evidence="1" key="1">
    <citation type="journal article" date="2014" name="Front. Microbiol.">
        <title>High frequency of phylogenetically diverse reductive dehalogenase-homologous genes in deep subseafloor sedimentary metagenomes.</title>
        <authorList>
            <person name="Kawai M."/>
            <person name="Futagami T."/>
            <person name="Toyoda A."/>
            <person name="Takaki Y."/>
            <person name="Nishi S."/>
            <person name="Hori S."/>
            <person name="Arai W."/>
            <person name="Tsubouchi T."/>
            <person name="Morono Y."/>
            <person name="Uchiyama I."/>
            <person name="Ito T."/>
            <person name="Fujiyama A."/>
            <person name="Inagaki F."/>
            <person name="Takami H."/>
        </authorList>
    </citation>
    <scope>NUCLEOTIDE SEQUENCE</scope>
    <source>
        <strain evidence="1">Expedition CK06-06</strain>
    </source>
</reference>
<dbReference type="SUPFAM" id="SSF52402">
    <property type="entry name" value="Adenine nucleotide alpha hydrolases-like"/>
    <property type="match status" value="1"/>
</dbReference>
<accession>X0W3L9</accession>
<feature type="non-terminal residue" evidence="1">
    <location>
        <position position="136"/>
    </location>
</feature>
<proteinExistence type="predicted"/>
<dbReference type="AlphaFoldDB" id="X0W3L9"/>
<dbReference type="InterPro" id="IPR014729">
    <property type="entry name" value="Rossmann-like_a/b/a_fold"/>
</dbReference>
<gene>
    <name evidence="1" type="ORF">S01H1_50947</name>
</gene>
<dbReference type="EMBL" id="BARS01032852">
    <property type="protein sequence ID" value="GAG19218.1"/>
    <property type="molecule type" value="Genomic_DNA"/>
</dbReference>
<sequence>MLKGETHHRIAVALSGGVDSSTAAALLVEQGHEIIGVMMRLWATHFQGEFPENPCCSASAVADARQVCALLNIPFHLVDLEDAFRKEVVDYFCDSYALGRTPNPCLACNRNIKFKALLHRALDLGVEHLATGHYAR</sequence>
<organism evidence="1">
    <name type="scientific">marine sediment metagenome</name>
    <dbReference type="NCBI Taxonomy" id="412755"/>
    <lineage>
        <taxon>unclassified sequences</taxon>
        <taxon>metagenomes</taxon>
        <taxon>ecological metagenomes</taxon>
    </lineage>
</organism>
<dbReference type="GO" id="GO:0002143">
    <property type="term" value="P:tRNA wobble position uridine thiolation"/>
    <property type="evidence" value="ECO:0007669"/>
    <property type="project" value="TreeGrafter"/>
</dbReference>
<comment type="caution">
    <text evidence="1">The sequence shown here is derived from an EMBL/GenBank/DDBJ whole genome shotgun (WGS) entry which is preliminary data.</text>
</comment>
<name>X0W3L9_9ZZZZ</name>
<evidence type="ECO:0008006" key="2">
    <source>
        <dbReference type="Google" id="ProtNLM"/>
    </source>
</evidence>
<evidence type="ECO:0000313" key="1">
    <source>
        <dbReference type="EMBL" id="GAG19218.1"/>
    </source>
</evidence>